<dbReference type="InterPro" id="IPR011010">
    <property type="entry name" value="DNA_brk_join_enz"/>
</dbReference>
<accession>A0ABT3A5G9</accession>
<dbReference type="EMBL" id="JAOWKX010000002">
    <property type="protein sequence ID" value="MCV2883880.1"/>
    <property type="molecule type" value="Genomic_DNA"/>
</dbReference>
<comment type="caution">
    <text evidence="2">The sequence shown here is derived from an EMBL/GenBank/DDBJ whole genome shotgun (WGS) entry which is preliminary data.</text>
</comment>
<organism evidence="2 3">
    <name type="scientific">Fluctibacter corallii</name>
    <dbReference type="NCBI Taxonomy" id="2984329"/>
    <lineage>
        <taxon>Bacteria</taxon>
        <taxon>Pseudomonadati</taxon>
        <taxon>Pseudomonadota</taxon>
        <taxon>Gammaproteobacteria</taxon>
        <taxon>Alteromonadales</taxon>
        <taxon>Alteromonadaceae</taxon>
        <taxon>Fluctibacter</taxon>
    </lineage>
</organism>
<dbReference type="InterPro" id="IPR013762">
    <property type="entry name" value="Integrase-like_cat_sf"/>
</dbReference>
<dbReference type="Proteomes" id="UP001652504">
    <property type="component" value="Unassembled WGS sequence"/>
</dbReference>
<dbReference type="Gene3D" id="1.10.443.10">
    <property type="entry name" value="Intergrase catalytic core"/>
    <property type="match status" value="1"/>
</dbReference>
<reference evidence="2 3" key="1">
    <citation type="submission" date="2022-10" db="EMBL/GenBank/DDBJ databases">
        <title>Aestuariibacter sp. AA17 isolated from Montipora capitata coral fragment.</title>
        <authorList>
            <person name="Emsley S.A."/>
            <person name="Pfannmuller K.M."/>
            <person name="Loughran R.M."/>
            <person name="Shlafstein M."/>
            <person name="Papke E."/>
            <person name="Saw J.H."/>
            <person name="Ushijima B."/>
            <person name="Videau P."/>
        </authorList>
    </citation>
    <scope>NUCLEOTIDE SEQUENCE [LARGE SCALE GENOMIC DNA]</scope>
    <source>
        <strain evidence="2 3">AA17</strain>
    </source>
</reference>
<gene>
    <name evidence="2" type="ORF">OE749_04145</name>
</gene>
<evidence type="ECO:0000313" key="3">
    <source>
        <dbReference type="Proteomes" id="UP001652504"/>
    </source>
</evidence>
<protein>
    <recommendedName>
        <fullName evidence="4">Tyr recombinase domain-containing protein</fullName>
    </recommendedName>
</protein>
<dbReference type="RefSeq" id="WP_263711092.1">
    <property type="nucleotide sequence ID" value="NZ_JAOWKX010000002.1"/>
</dbReference>
<keyword evidence="1" id="KW-0233">DNA recombination</keyword>
<evidence type="ECO:0008006" key="4">
    <source>
        <dbReference type="Google" id="ProtNLM"/>
    </source>
</evidence>
<proteinExistence type="predicted"/>
<name>A0ABT3A5G9_9ALTE</name>
<dbReference type="SUPFAM" id="SSF56349">
    <property type="entry name" value="DNA breaking-rejoining enzymes"/>
    <property type="match status" value="1"/>
</dbReference>
<sequence>MMDTFLEEWRNPDDGKPCSEDRKNKFIQTFNELIFFVGNKPVNLYTEQDIQLLFDYFAKTPKARKKYHARKSIQELLELKPTEEKLQTYENKVKHRQRLRQFFDWVVEQVEDSDEPLAKSLELVNPCDNIKIRKNGKATKRTYFTNLDEDELFNRKLYLKRSIKDGLPVVREDHQYWGSIILRTTGARPNELFQSELRNWEFDRTINTWVLCTSDRGDDQHIKNTGSIRPIPMPTIVMDKGFDEYIRQKKAEQAETSKLFSEVKPRGFYYSPAYTTWFNYVLMAEAKIDKRDQLGRRKSAYSLRHTFITRARKGVARFDVVKQYVGHSVKQELGVTSDYFGGYDVNEIFDQLDHLSFPVLNDVPNYDIWKANLMGYLIDDS</sequence>
<evidence type="ECO:0000256" key="1">
    <source>
        <dbReference type="ARBA" id="ARBA00023172"/>
    </source>
</evidence>
<keyword evidence="3" id="KW-1185">Reference proteome</keyword>
<evidence type="ECO:0000313" key="2">
    <source>
        <dbReference type="EMBL" id="MCV2883880.1"/>
    </source>
</evidence>